<feature type="compositionally biased region" description="Polar residues" evidence="1">
    <location>
        <begin position="106"/>
        <end position="135"/>
    </location>
</feature>
<feature type="compositionally biased region" description="Polar residues" evidence="1">
    <location>
        <begin position="205"/>
        <end position="224"/>
    </location>
</feature>
<evidence type="ECO:0000313" key="2">
    <source>
        <dbReference type="EMBL" id="UYM16793.1"/>
    </source>
</evidence>
<evidence type="ECO:0000256" key="1">
    <source>
        <dbReference type="SAM" id="MobiDB-lite"/>
    </source>
</evidence>
<dbReference type="RefSeq" id="WP_262599147.1">
    <property type="nucleotide sequence ID" value="NZ_CP103300.1"/>
</dbReference>
<organism evidence="2 3">
    <name type="scientific">Endozoicomonas euniceicola</name>
    <dbReference type="NCBI Taxonomy" id="1234143"/>
    <lineage>
        <taxon>Bacteria</taxon>
        <taxon>Pseudomonadati</taxon>
        <taxon>Pseudomonadota</taxon>
        <taxon>Gammaproteobacteria</taxon>
        <taxon>Oceanospirillales</taxon>
        <taxon>Endozoicomonadaceae</taxon>
        <taxon>Endozoicomonas</taxon>
    </lineage>
</organism>
<dbReference type="EMBL" id="CP103300">
    <property type="protein sequence ID" value="UYM16793.1"/>
    <property type="molecule type" value="Genomic_DNA"/>
</dbReference>
<dbReference type="Proteomes" id="UP001163255">
    <property type="component" value="Chromosome"/>
</dbReference>
<feature type="compositionally biased region" description="Basic and acidic residues" evidence="1">
    <location>
        <begin position="136"/>
        <end position="156"/>
    </location>
</feature>
<reference evidence="2" key="1">
    <citation type="submission" date="2022-10" db="EMBL/GenBank/DDBJ databases">
        <title>Completed Genome Sequence of two octocoral isolated bacterium, Endozoicomonas euniceicola EF212T and Endozoicomonas gorgoniicola PS125T.</title>
        <authorList>
            <person name="Chiou Y.-J."/>
            <person name="Chen Y.-H."/>
        </authorList>
    </citation>
    <scope>NUCLEOTIDE SEQUENCE</scope>
    <source>
        <strain evidence="2">EF212</strain>
    </source>
</reference>
<feature type="region of interest" description="Disordered" evidence="1">
    <location>
        <begin position="101"/>
        <end position="224"/>
    </location>
</feature>
<evidence type="ECO:0000313" key="3">
    <source>
        <dbReference type="Proteomes" id="UP001163255"/>
    </source>
</evidence>
<name>A0ABY6GVJ9_9GAMM</name>
<keyword evidence="3" id="KW-1185">Reference proteome</keyword>
<gene>
    <name evidence="2" type="ORF">NX720_02380</name>
</gene>
<sequence>MRIHKMFLNIVVFMSFFGLLFFIFPQVSEAGIEALLQSKTRTEANSLLSQIPLLFSKALQTSLTRIHEPGLIFPLQSAPETALKERLLSLTTSLETSQYDIRQIPNGASQKESKGSSSLFHESPQSGATSSQTDSRQAETRSARKDDEGEKPPEKRQKIHTRGNPCPLCNHGPCKEKESGAMPPETMSDTRPEEASISGEFGSLASLQGNQGAGTSSQSDDTPSLDSYLTEFHRCLEKRVLPIEAYDLSKLKGHTGIDLLYYDPDQIISHCLSAENEEFNCPLTNQQTYHIVSISKGRRVGYFDGGHETWTLHEGYAIFFIITENNQNESELEAESGGADAVKAVGCLYPSENHGGYDYPYNPDLKEGCLYLASNWETLIRSLETFSQIETLCKHLNASNKALLKHFQNYILEDKENGLKILINSLNRIADGLRREPTPSDYRENLNLMYSREGYYPRIKEFLWSTDRSQIDIRGVPIGNSEQFQFQPPHEEEAYRVVSMDWFVKYPSHIALFILAKSNISSAYDRVAAVGFMQMRHEPIDPHNYDYTTTGSLLLAPDWESLINNLTDEQIQNFITELNANSKKKKYLSLLCKKDKEASRKLLVSALNESITLINDSNYDSFIAAEPLNTDFDYPHYSYGSDGDYDDGPGK</sequence>
<protein>
    <submittedName>
        <fullName evidence="2">Uncharacterized protein</fullName>
    </submittedName>
</protein>
<proteinExistence type="predicted"/>
<accession>A0ABY6GVJ9</accession>